<dbReference type="PANTHER" id="PTHR16062">
    <property type="entry name" value="SWI/SNF-RELATED"/>
    <property type="match status" value="1"/>
</dbReference>
<evidence type="ECO:0000259" key="10">
    <source>
        <dbReference type="PROSITE" id="PS50014"/>
    </source>
</evidence>
<evidence type="ECO:0000256" key="4">
    <source>
        <dbReference type="ARBA" id="ARBA00023015"/>
    </source>
</evidence>
<dbReference type="PANTHER" id="PTHR16062:SF21">
    <property type="entry name" value="CHROMATIN STRUCTURE-REMODELING COMPLEX SUBUNIT RSC1-RELATED"/>
    <property type="match status" value="1"/>
</dbReference>
<dbReference type="OrthoDB" id="6017at2759"/>
<feature type="compositionally biased region" description="Pro residues" evidence="9">
    <location>
        <begin position="481"/>
        <end position="491"/>
    </location>
</feature>
<dbReference type="SUPFAM" id="SSF47370">
    <property type="entry name" value="Bromodomain"/>
    <property type="match status" value="2"/>
</dbReference>
<feature type="compositionally biased region" description="Basic and acidic residues" evidence="9">
    <location>
        <begin position="7"/>
        <end position="17"/>
    </location>
</feature>
<evidence type="ECO:0000256" key="2">
    <source>
        <dbReference type="ARBA" id="ARBA00022737"/>
    </source>
</evidence>
<reference evidence="11" key="1">
    <citation type="submission" date="2013-07" db="EMBL/GenBank/DDBJ databases">
        <title>The Genome Sequence of Cryptococcus pinus CBS10737.</title>
        <authorList>
            <consortium name="The Broad Institute Genome Sequencing Platform"/>
            <person name="Cuomo C."/>
            <person name="Litvintseva A."/>
            <person name="Chen Y."/>
            <person name="Heitman J."/>
            <person name="Sun S."/>
            <person name="Springer D."/>
            <person name="Dromer F."/>
            <person name="Young S.K."/>
            <person name="Zeng Q."/>
            <person name="Gargeya S."/>
            <person name="Fitzgerald M."/>
            <person name="Abouelleil A."/>
            <person name="Alvarado L."/>
            <person name="Berlin A.M."/>
            <person name="Chapman S.B."/>
            <person name="Dewar J."/>
            <person name="Goldberg J."/>
            <person name="Griggs A."/>
            <person name="Gujja S."/>
            <person name="Hansen M."/>
            <person name="Howarth C."/>
            <person name="Imamovic A."/>
            <person name="Larimer J."/>
            <person name="McCowan C."/>
            <person name="Murphy C."/>
            <person name="Pearson M."/>
            <person name="Priest M."/>
            <person name="Roberts A."/>
            <person name="Saif S."/>
            <person name="Shea T."/>
            <person name="Sykes S."/>
            <person name="Wortman J."/>
            <person name="Nusbaum C."/>
            <person name="Birren B."/>
        </authorList>
    </citation>
    <scope>NUCLEOTIDE SEQUENCE [LARGE SCALE GENOMIC DNA]</scope>
    <source>
        <strain evidence="11">CBS 10737</strain>
    </source>
</reference>
<dbReference type="InterPro" id="IPR037382">
    <property type="entry name" value="Rsc/polybromo"/>
</dbReference>
<proteinExistence type="predicted"/>
<dbReference type="InterPro" id="IPR001487">
    <property type="entry name" value="Bromodomain"/>
</dbReference>
<dbReference type="PROSITE" id="PS00633">
    <property type="entry name" value="BROMODOMAIN_1"/>
    <property type="match status" value="1"/>
</dbReference>
<evidence type="ECO:0000256" key="6">
    <source>
        <dbReference type="ARBA" id="ARBA00023163"/>
    </source>
</evidence>
<evidence type="ECO:0000256" key="8">
    <source>
        <dbReference type="PROSITE-ProRule" id="PRU00035"/>
    </source>
</evidence>
<feature type="compositionally biased region" description="Low complexity" evidence="9">
    <location>
        <begin position="492"/>
        <end position="515"/>
    </location>
</feature>
<dbReference type="Pfam" id="PF00439">
    <property type="entry name" value="Bromodomain"/>
    <property type="match status" value="2"/>
</dbReference>
<feature type="domain" description="Bromo" evidence="10">
    <location>
        <begin position="268"/>
        <end position="338"/>
    </location>
</feature>
<dbReference type="GO" id="GO:0003682">
    <property type="term" value="F:chromatin binding"/>
    <property type="evidence" value="ECO:0007669"/>
    <property type="project" value="TreeGrafter"/>
</dbReference>
<feature type="compositionally biased region" description="Polar residues" evidence="9">
    <location>
        <begin position="528"/>
        <end position="548"/>
    </location>
</feature>
<feature type="domain" description="Bromo" evidence="10">
    <location>
        <begin position="112"/>
        <end position="182"/>
    </location>
</feature>
<keyword evidence="6" id="KW-0804">Transcription</keyword>
<dbReference type="InterPro" id="IPR036427">
    <property type="entry name" value="Bromodomain-like_sf"/>
</dbReference>
<dbReference type="AlphaFoldDB" id="A0A1B9HUH3"/>
<keyword evidence="3" id="KW-0156">Chromatin regulator</keyword>
<keyword evidence="7" id="KW-0539">Nucleus</keyword>
<dbReference type="CDD" id="cd04369">
    <property type="entry name" value="Bromodomain"/>
    <property type="match status" value="1"/>
</dbReference>
<reference evidence="11" key="2">
    <citation type="submission" date="2016-07" db="EMBL/GenBank/DDBJ databases">
        <title>Evolution of pathogenesis and genome organization in the Tremellales.</title>
        <authorList>
            <person name="Cuomo C."/>
            <person name="Litvintseva A."/>
            <person name="Heitman J."/>
            <person name="Chen Y."/>
            <person name="Sun S."/>
            <person name="Springer D."/>
            <person name="Dromer F."/>
            <person name="Young S."/>
            <person name="Zeng Q."/>
            <person name="Chapman S."/>
            <person name="Gujja S."/>
            <person name="Saif S."/>
            <person name="Birren B."/>
        </authorList>
    </citation>
    <scope>NUCLEOTIDE SEQUENCE</scope>
    <source>
        <strain evidence="11">CBS 10737</strain>
    </source>
</reference>
<evidence type="ECO:0000256" key="5">
    <source>
        <dbReference type="ARBA" id="ARBA00023117"/>
    </source>
</evidence>
<feature type="region of interest" description="Disordered" evidence="9">
    <location>
        <begin position="473"/>
        <end position="558"/>
    </location>
</feature>
<dbReference type="STRING" id="1296096.A0A1B9HUH3"/>
<evidence type="ECO:0000256" key="3">
    <source>
        <dbReference type="ARBA" id="ARBA00022853"/>
    </source>
</evidence>
<evidence type="ECO:0000256" key="9">
    <source>
        <dbReference type="SAM" id="MobiDB-lite"/>
    </source>
</evidence>
<keyword evidence="2" id="KW-0677">Repeat</keyword>
<dbReference type="PRINTS" id="PR00503">
    <property type="entry name" value="BROMODOMAIN"/>
</dbReference>
<gene>
    <name evidence="11" type="ORF">I206_07306</name>
</gene>
<feature type="region of interest" description="Disordered" evidence="9">
    <location>
        <begin position="617"/>
        <end position="642"/>
    </location>
</feature>
<comment type="subcellular location">
    <subcellularLocation>
        <location evidence="1">Nucleus</location>
    </subcellularLocation>
</comment>
<keyword evidence="5 8" id="KW-0103">Bromodomain</keyword>
<dbReference type="Gene3D" id="1.20.920.10">
    <property type="entry name" value="Bromodomain-like"/>
    <property type="match status" value="2"/>
</dbReference>
<evidence type="ECO:0000256" key="7">
    <source>
        <dbReference type="ARBA" id="ARBA00023242"/>
    </source>
</evidence>
<dbReference type="GO" id="GO:0006368">
    <property type="term" value="P:transcription elongation by RNA polymerase II"/>
    <property type="evidence" value="ECO:0007669"/>
    <property type="project" value="TreeGrafter"/>
</dbReference>
<evidence type="ECO:0000256" key="1">
    <source>
        <dbReference type="ARBA" id="ARBA00004123"/>
    </source>
</evidence>
<dbReference type="EMBL" id="KI894015">
    <property type="protein sequence ID" value="OCF46919.1"/>
    <property type="molecule type" value="Genomic_DNA"/>
</dbReference>
<feature type="region of interest" description="Disordered" evidence="9">
    <location>
        <begin position="1"/>
        <end position="90"/>
    </location>
</feature>
<dbReference type="GO" id="GO:0016586">
    <property type="term" value="C:RSC-type complex"/>
    <property type="evidence" value="ECO:0007669"/>
    <property type="project" value="InterPro"/>
</dbReference>
<evidence type="ECO:0000313" key="11">
    <source>
        <dbReference type="EMBL" id="OCF46919.1"/>
    </source>
</evidence>
<accession>A0A1B9HUH3</accession>
<feature type="compositionally biased region" description="Low complexity" evidence="9">
    <location>
        <begin position="18"/>
        <end position="31"/>
    </location>
</feature>
<keyword evidence="4" id="KW-0805">Transcription regulation</keyword>
<name>A0A1B9HUH3_9TREE</name>
<protein>
    <recommendedName>
        <fullName evidence="10">Bromo domain-containing protein</fullName>
    </recommendedName>
</protein>
<dbReference type="InterPro" id="IPR018359">
    <property type="entry name" value="Bromodomain_CS"/>
</dbReference>
<dbReference type="GO" id="GO:0006338">
    <property type="term" value="P:chromatin remodeling"/>
    <property type="evidence" value="ECO:0007669"/>
    <property type="project" value="InterPro"/>
</dbReference>
<organism evidence="11">
    <name type="scientific">Kwoniella pini CBS 10737</name>
    <dbReference type="NCBI Taxonomy" id="1296096"/>
    <lineage>
        <taxon>Eukaryota</taxon>
        <taxon>Fungi</taxon>
        <taxon>Dikarya</taxon>
        <taxon>Basidiomycota</taxon>
        <taxon>Agaricomycotina</taxon>
        <taxon>Tremellomycetes</taxon>
        <taxon>Tremellales</taxon>
        <taxon>Cryptococcaceae</taxon>
        <taxon>Kwoniella</taxon>
    </lineage>
</organism>
<dbReference type="SMART" id="SM00297">
    <property type="entry name" value="BROMO"/>
    <property type="match status" value="2"/>
</dbReference>
<feature type="compositionally biased region" description="Basic and acidic residues" evidence="9">
    <location>
        <begin position="73"/>
        <end position="90"/>
    </location>
</feature>
<dbReference type="PROSITE" id="PS50014">
    <property type="entry name" value="BROMODOMAIN_2"/>
    <property type="match status" value="2"/>
</dbReference>
<sequence length="729" mass="81040">MSSETVETSRRSSRRDAPSSSSAIKAESPSKGNASEDGMTTEKIRKKRLDVNPALILNVEGGRSKRRRTTSQEPEHNPHPIVEDKDSSKDPVKAKELGYVIYRKIMESKSSDGENIAQPFIKLPNKRALPDYYETIKHPMSLEIVHQKLDASEYQSLKDVCADLGQIFNNAKRYNVKDSLIFQYAKKLHVREGDAEGEDEEVDAEGEVDPEGDIEMEDITTTGNTSGVPTKIKRVRRRGAYMKDGPSVYKLIKPVLRAIKEAKARDGSGREIAGIFSKLPSRKDFPDYYTTIRHPISLEEIESKQVGRRYESFQEFADDIELMVKNGMQYNEDGSEVYRDAQQIRTRPPRPSSTAPVPTRIHHISTPTYSHPQPAYSHSPVGGPMPLPFPIPTSAPSPGLTPYSAGPSRSPQPPIPGIQGHRAYLPALPPGVVTEEIVATLERYPPYERQAWVQSLSPLAVNMYRTMLATNEARKRGQVPGLPPTPQPHTPYSPAQHPQQQPSPIPSQQILQQTSMSSPAQIHIHQTPHANHQTPSQSHVQIQNQTQNKPIKVEKPKPPIPTIKHIDFTFSSASNISSRQTIRLKNSRGLVTHAIILKSNTSEIELIAYIDDSPISSHSENEGKTISNGNGNDNHNDNEDSTIGPVPVPVLTPELSLRINGNQGSLPRFIYNNNNNNNESIGVKQGEKPKGMKWTLHISTSKIESKIEIVSTKPGTLAETTTIFVNRQF</sequence>